<evidence type="ECO:0000256" key="1">
    <source>
        <dbReference type="SAM" id="MobiDB-lite"/>
    </source>
</evidence>
<dbReference type="InterPro" id="IPR003593">
    <property type="entry name" value="AAA+_ATPase"/>
</dbReference>
<dbReference type="Gene3D" id="1.10.8.60">
    <property type="match status" value="1"/>
</dbReference>
<proteinExistence type="predicted"/>
<dbReference type="InterPro" id="IPR027417">
    <property type="entry name" value="P-loop_NTPase"/>
</dbReference>
<dbReference type="Proteomes" id="UP001494902">
    <property type="component" value="Unassembled WGS sequence"/>
</dbReference>
<reference evidence="3 4" key="1">
    <citation type="submission" date="2024-03" db="EMBL/GenBank/DDBJ databases">
        <title>Draft genome sequence of Pseudonocardia nematodicida JCM 31783.</title>
        <authorList>
            <person name="Butdee W."/>
            <person name="Duangmal K."/>
        </authorList>
    </citation>
    <scope>NUCLEOTIDE SEQUENCE [LARGE SCALE GENOMIC DNA]</scope>
    <source>
        <strain evidence="3 4">JCM 31783</strain>
    </source>
</reference>
<feature type="domain" description="AAA+ ATPase" evidence="2">
    <location>
        <begin position="99"/>
        <end position="268"/>
    </location>
</feature>
<accession>A0ABV1KHG2</accession>
<keyword evidence="4" id="KW-1185">Reference proteome</keyword>
<comment type="caution">
    <text evidence="3">The sequence shown here is derived from an EMBL/GenBank/DDBJ whole genome shotgun (WGS) entry which is preliminary data.</text>
</comment>
<feature type="compositionally biased region" description="Basic and acidic residues" evidence="1">
    <location>
        <begin position="1"/>
        <end position="31"/>
    </location>
</feature>
<dbReference type="RefSeq" id="WP_349300959.1">
    <property type="nucleotide sequence ID" value="NZ_JBEDNQ010000012.1"/>
</dbReference>
<dbReference type="PANTHER" id="PTHR48102:SF7">
    <property type="entry name" value="ATP-DEPENDENT CLP PROTEASE ATP-BINDING SUBUNIT CLPX-LIKE, MITOCHONDRIAL"/>
    <property type="match status" value="1"/>
</dbReference>
<gene>
    <name evidence="3" type="ORF">WIS52_25710</name>
</gene>
<evidence type="ECO:0000259" key="2">
    <source>
        <dbReference type="SMART" id="SM00382"/>
    </source>
</evidence>
<evidence type="ECO:0000313" key="4">
    <source>
        <dbReference type="Proteomes" id="UP001494902"/>
    </source>
</evidence>
<dbReference type="SUPFAM" id="SSF52540">
    <property type="entry name" value="P-loop containing nucleoside triphosphate hydrolases"/>
    <property type="match status" value="1"/>
</dbReference>
<protein>
    <submittedName>
        <fullName evidence="3">AAA family ATPase</fullName>
    </submittedName>
</protein>
<evidence type="ECO:0000313" key="3">
    <source>
        <dbReference type="EMBL" id="MEQ3553886.1"/>
    </source>
</evidence>
<feature type="region of interest" description="Disordered" evidence="1">
    <location>
        <begin position="1"/>
        <end position="42"/>
    </location>
</feature>
<dbReference type="PANTHER" id="PTHR48102">
    <property type="entry name" value="ATP-DEPENDENT CLP PROTEASE ATP-BINDING SUBUNIT CLPX-LIKE, MITOCHONDRIAL-RELATED"/>
    <property type="match status" value="1"/>
</dbReference>
<dbReference type="Pfam" id="PF07724">
    <property type="entry name" value="AAA_2"/>
    <property type="match status" value="1"/>
</dbReference>
<dbReference type="Gene3D" id="3.40.50.300">
    <property type="entry name" value="P-loop containing nucleotide triphosphate hydrolases"/>
    <property type="match status" value="1"/>
</dbReference>
<dbReference type="EMBL" id="JBEDNQ010000012">
    <property type="protein sequence ID" value="MEQ3553886.1"/>
    <property type="molecule type" value="Genomic_DNA"/>
</dbReference>
<name>A0ABV1KHG2_9PSEU</name>
<dbReference type="InterPro" id="IPR003959">
    <property type="entry name" value="ATPase_AAA_core"/>
</dbReference>
<sequence>MKWRRGFENSHKEAEKMTVADLVDQRSRSGDSEAGAEAGSEGGVGRLSEIMTAIDSPTDARSIRQALDAVVVGQADAKNAISVLLSAHLSVDDRVGNVGSPNALLIGPTGVGKTHTVHTAADFLGLPYVNVDSTALVPSSAQDGMTIEKVLVELLISAETILAERNMFAEISAVELASRGLIFLDEFDKLRVDRESDWNLRLQRRLLRLMEGSFTAIPEARGETIDTSKISFLASGTFEGVRDPIVVSQRPAHLNSTLREQEKVVSVDLVNYGFLPELIARLPVLVAFDSLSSRDLVGVLDNPRVDPTQLWSSYFRSIGKDLLIETEAKILIAEQAEKLNMGARGLQQVIFPMLARLSLDHEDGDQATVIVTRELCKAQLRKGW</sequence>
<organism evidence="3 4">
    <name type="scientific">Pseudonocardia nematodicida</name>
    <dbReference type="NCBI Taxonomy" id="1206997"/>
    <lineage>
        <taxon>Bacteria</taxon>
        <taxon>Bacillati</taxon>
        <taxon>Actinomycetota</taxon>
        <taxon>Actinomycetes</taxon>
        <taxon>Pseudonocardiales</taxon>
        <taxon>Pseudonocardiaceae</taxon>
        <taxon>Pseudonocardia</taxon>
    </lineage>
</organism>
<dbReference type="InterPro" id="IPR050052">
    <property type="entry name" value="ATP-dep_Clp_protease_ClpX"/>
</dbReference>
<dbReference type="SMART" id="SM00382">
    <property type="entry name" value="AAA"/>
    <property type="match status" value="1"/>
</dbReference>